<dbReference type="EMBL" id="JAATWM020000068">
    <property type="protein sequence ID" value="KAF9869586.1"/>
    <property type="molecule type" value="Genomic_DNA"/>
</dbReference>
<protein>
    <submittedName>
        <fullName evidence="1">Uncharacterized protein</fullName>
    </submittedName>
</protein>
<keyword evidence="2" id="KW-1185">Reference proteome</keyword>
<dbReference type="AlphaFoldDB" id="A0A9P6HWI9"/>
<sequence length="278" mass="32309">MPSSRRLSWNGEFPENFQLLRIGRRESTSTSRYHGRERGIVYRHHNEVPTREIAACGDVWEKLGQTLGPNFKFEDVNVNGLWDLVFEDGWTTADSVGKRPFPAPRDDSQLVVMVGRWKAHLPKASADMPDIAERRRWAKAFVKFSCINDGHSFSSTFMFCDRWGHEAPQSYIDFDYSEHANYFGKAVEKFEKHEVNRLKTYNEDLAVYIVRRRLQVWAQHGFKLPCAGPYSRDDEDVRTYRDDAADMEEFRGLAWPLGTLQLMANALTQFEDIKVAKF</sequence>
<comment type="caution">
    <text evidence="1">The sequence shown here is derived from an EMBL/GenBank/DDBJ whole genome shotgun (WGS) entry which is preliminary data.</text>
</comment>
<proteinExistence type="predicted"/>
<dbReference type="OrthoDB" id="4790568at2759"/>
<evidence type="ECO:0000313" key="2">
    <source>
        <dbReference type="Proteomes" id="UP000781932"/>
    </source>
</evidence>
<dbReference type="GeneID" id="62168764"/>
<dbReference type="Proteomes" id="UP000781932">
    <property type="component" value="Unassembled WGS sequence"/>
</dbReference>
<dbReference type="RefSeq" id="XP_038739047.1">
    <property type="nucleotide sequence ID" value="XM_038895690.1"/>
</dbReference>
<evidence type="ECO:0000313" key="1">
    <source>
        <dbReference type="EMBL" id="KAF9869586.1"/>
    </source>
</evidence>
<reference evidence="1" key="1">
    <citation type="submission" date="2020-03" db="EMBL/GenBank/DDBJ databases">
        <authorList>
            <person name="He L."/>
        </authorList>
    </citation>
    <scope>NUCLEOTIDE SEQUENCE</scope>
    <source>
        <strain evidence="1">CkLH20</strain>
    </source>
</reference>
<name>A0A9P6HWI9_9PEZI</name>
<reference evidence="1" key="2">
    <citation type="submission" date="2020-11" db="EMBL/GenBank/DDBJ databases">
        <title>Whole genome sequencing of Colletotrichum sp.</title>
        <authorList>
            <person name="Li H."/>
        </authorList>
    </citation>
    <scope>NUCLEOTIDE SEQUENCE</scope>
    <source>
        <strain evidence="1">CkLH20</strain>
    </source>
</reference>
<gene>
    <name evidence="1" type="ORF">CkaCkLH20_12979</name>
</gene>
<organism evidence="1 2">
    <name type="scientific">Colletotrichum karsti</name>
    <dbReference type="NCBI Taxonomy" id="1095194"/>
    <lineage>
        <taxon>Eukaryota</taxon>
        <taxon>Fungi</taxon>
        <taxon>Dikarya</taxon>
        <taxon>Ascomycota</taxon>
        <taxon>Pezizomycotina</taxon>
        <taxon>Sordariomycetes</taxon>
        <taxon>Hypocreomycetidae</taxon>
        <taxon>Glomerellales</taxon>
        <taxon>Glomerellaceae</taxon>
        <taxon>Colletotrichum</taxon>
        <taxon>Colletotrichum boninense species complex</taxon>
    </lineage>
</organism>
<accession>A0A9P6HWI9</accession>